<dbReference type="EMBL" id="JADEYC010000001">
    <property type="protein sequence ID" value="MBE9372856.1"/>
    <property type="molecule type" value="Genomic_DNA"/>
</dbReference>
<evidence type="ECO:0000313" key="3">
    <source>
        <dbReference type="EMBL" id="MBE9372856.1"/>
    </source>
</evidence>
<reference evidence="3" key="1">
    <citation type="submission" date="2020-10" db="EMBL/GenBank/DDBJ databases">
        <title>Diversity and distribution of actinomycetes associated with coral in the coast of Hainan.</title>
        <authorList>
            <person name="Li F."/>
        </authorList>
    </citation>
    <scope>NUCLEOTIDE SEQUENCE</scope>
    <source>
        <strain evidence="3">HNM0983</strain>
    </source>
</reference>
<dbReference type="GO" id="GO:0003677">
    <property type="term" value="F:DNA binding"/>
    <property type="evidence" value="ECO:0007669"/>
    <property type="project" value="InterPro"/>
</dbReference>
<evidence type="ECO:0000313" key="4">
    <source>
        <dbReference type="Proteomes" id="UP000598360"/>
    </source>
</evidence>
<feature type="compositionally biased region" description="Basic and acidic residues" evidence="1">
    <location>
        <begin position="1"/>
        <end position="17"/>
    </location>
</feature>
<dbReference type="InterPro" id="IPR002559">
    <property type="entry name" value="Transposase_11"/>
</dbReference>
<evidence type="ECO:0000259" key="2">
    <source>
        <dbReference type="Pfam" id="PF01609"/>
    </source>
</evidence>
<dbReference type="AlphaFoldDB" id="A0A929B5Y2"/>
<sequence length="98" mass="10265">MGTSDRRRGQRSREKRGTATGPNLLDRGKNGSKLHILTEAGGLPLAVAVSGANTHDMNAVKPLVRAIPAVRSCRGPRTAQAGQSACRQGLRTPAHMAA</sequence>
<gene>
    <name evidence="3" type="ORF">IQ251_00175</name>
</gene>
<dbReference type="Proteomes" id="UP000598360">
    <property type="component" value="Unassembled WGS sequence"/>
</dbReference>
<dbReference type="GO" id="GO:0004803">
    <property type="term" value="F:transposase activity"/>
    <property type="evidence" value="ECO:0007669"/>
    <property type="project" value="InterPro"/>
</dbReference>
<feature type="domain" description="Transposase IS4-like" evidence="2">
    <location>
        <begin position="26"/>
        <end position="70"/>
    </location>
</feature>
<comment type="caution">
    <text evidence="3">The sequence shown here is derived from an EMBL/GenBank/DDBJ whole genome shotgun (WGS) entry which is preliminary data.</text>
</comment>
<dbReference type="GO" id="GO:0006313">
    <property type="term" value="P:DNA transposition"/>
    <property type="evidence" value="ECO:0007669"/>
    <property type="project" value="InterPro"/>
</dbReference>
<evidence type="ECO:0000256" key="1">
    <source>
        <dbReference type="SAM" id="MobiDB-lite"/>
    </source>
</evidence>
<dbReference type="Pfam" id="PF01609">
    <property type="entry name" value="DDE_Tnp_1"/>
    <property type="match status" value="1"/>
</dbReference>
<keyword evidence="4" id="KW-1185">Reference proteome</keyword>
<name>A0A929B5Y2_9PSEU</name>
<feature type="region of interest" description="Disordered" evidence="1">
    <location>
        <begin position="1"/>
        <end position="31"/>
    </location>
</feature>
<accession>A0A929B5Y2</accession>
<organism evidence="3 4">
    <name type="scientific">Saccharopolyspora montiporae</name>
    <dbReference type="NCBI Taxonomy" id="2781240"/>
    <lineage>
        <taxon>Bacteria</taxon>
        <taxon>Bacillati</taxon>
        <taxon>Actinomycetota</taxon>
        <taxon>Actinomycetes</taxon>
        <taxon>Pseudonocardiales</taxon>
        <taxon>Pseudonocardiaceae</taxon>
        <taxon>Saccharopolyspora</taxon>
    </lineage>
</organism>
<proteinExistence type="predicted"/>
<protein>
    <submittedName>
        <fullName evidence="3">Transposase</fullName>
    </submittedName>
</protein>